<feature type="compositionally biased region" description="Polar residues" evidence="1">
    <location>
        <begin position="1"/>
        <end position="13"/>
    </location>
</feature>
<dbReference type="Proteomes" id="UP000016926">
    <property type="component" value="Unassembled WGS sequence"/>
</dbReference>
<feature type="compositionally biased region" description="Low complexity" evidence="1">
    <location>
        <begin position="48"/>
        <end position="61"/>
    </location>
</feature>
<sequence>MSSSYHLPTSTPAPGTAKPWEPFTQPRFCAVAGRRLPTAARNAPKLYTTSSSAHRNTSSSLSKREADEASAHFNYEDPSWAGNRRSIAKWLQQMLRHRVTPEILQDWTEGQKHPEDLALSQDVLGVVRENEFDRKTASTNLDNAYLDCDAFTAVHYIRSTASPSVPSPELWHEGWLHRLAILVALIQKYKAGDPAASLSICCASYQQMERFLLTAKPMTGKPYSPVTRHPPLAPAPCSRSQHDAPY</sequence>
<evidence type="ECO:0000313" key="2">
    <source>
        <dbReference type="EMBL" id="EMS18707.1"/>
    </source>
</evidence>
<accession>M7WE63</accession>
<reference evidence="2 3" key="1">
    <citation type="journal article" date="2012" name="Nat. Commun.">
        <title>A multi-omic map of the lipid-producing yeast Rhodosporidium toruloides.</title>
        <authorList>
            <person name="Zhu Z."/>
            <person name="Zhang S."/>
            <person name="Liu H."/>
            <person name="Shen H."/>
            <person name="Lin X."/>
            <person name="Yang F."/>
            <person name="Zhou Y.J."/>
            <person name="Jin G."/>
            <person name="Ye M."/>
            <person name="Zou H."/>
            <person name="Zou H."/>
            <person name="Zhao Z.K."/>
        </authorList>
    </citation>
    <scope>NUCLEOTIDE SEQUENCE [LARGE SCALE GENOMIC DNA]</scope>
    <source>
        <strain evidence="2 3">NP11</strain>
    </source>
</reference>
<protein>
    <submittedName>
        <fullName evidence="2">Uncharacterized protein</fullName>
    </submittedName>
</protein>
<feature type="region of interest" description="Disordered" evidence="1">
    <location>
        <begin position="223"/>
        <end position="246"/>
    </location>
</feature>
<dbReference type="RefSeq" id="XP_016269826.1">
    <property type="nucleotide sequence ID" value="XM_016419298.1"/>
</dbReference>
<gene>
    <name evidence="2" type="ORF">RHTO_05637</name>
</gene>
<dbReference type="HOGENOM" id="CLU_1129607_0_0_1"/>
<keyword evidence="3" id="KW-1185">Reference proteome</keyword>
<evidence type="ECO:0000256" key="1">
    <source>
        <dbReference type="SAM" id="MobiDB-lite"/>
    </source>
</evidence>
<dbReference type="GeneID" id="27369650"/>
<name>M7WE63_RHOT1</name>
<feature type="region of interest" description="Disordered" evidence="1">
    <location>
        <begin position="41"/>
        <end position="65"/>
    </location>
</feature>
<dbReference type="AlphaFoldDB" id="M7WE63"/>
<evidence type="ECO:0000313" key="3">
    <source>
        <dbReference type="Proteomes" id="UP000016926"/>
    </source>
</evidence>
<proteinExistence type="predicted"/>
<dbReference type="EMBL" id="KB722676">
    <property type="protein sequence ID" value="EMS18707.1"/>
    <property type="molecule type" value="Genomic_DNA"/>
</dbReference>
<organism evidence="2 3">
    <name type="scientific">Rhodotorula toruloides (strain NP11)</name>
    <name type="common">Yeast</name>
    <name type="synonym">Rhodosporidium toruloides</name>
    <dbReference type="NCBI Taxonomy" id="1130832"/>
    <lineage>
        <taxon>Eukaryota</taxon>
        <taxon>Fungi</taxon>
        <taxon>Dikarya</taxon>
        <taxon>Basidiomycota</taxon>
        <taxon>Pucciniomycotina</taxon>
        <taxon>Microbotryomycetes</taxon>
        <taxon>Sporidiobolales</taxon>
        <taxon>Sporidiobolaceae</taxon>
        <taxon>Rhodotorula</taxon>
    </lineage>
</organism>
<feature type="region of interest" description="Disordered" evidence="1">
    <location>
        <begin position="1"/>
        <end position="22"/>
    </location>
</feature>